<evidence type="ECO:0000313" key="1">
    <source>
        <dbReference type="EMBL" id="SET26272.1"/>
    </source>
</evidence>
<dbReference type="STRING" id="430453.SAMN04487962_106109"/>
<dbReference type="Gene3D" id="3.40.1260.10">
    <property type="entry name" value="DsrEFH-like"/>
    <property type="match status" value="1"/>
</dbReference>
<dbReference type="AlphaFoldDB" id="A0A1I0D285"/>
<name>A0A1I0D285_9GAMM</name>
<dbReference type="OrthoDB" id="6183100at2"/>
<gene>
    <name evidence="1" type="ORF">SAMN04487962_106109</name>
</gene>
<reference evidence="2" key="1">
    <citation type="submission" date="2016-10" db="EMBL/GenBank/DDBJ databases">
        <authorList>
            <person name="Varghese N."/>
            <person name="Submissions S."/>
        </authorList>
    </citation>
    <scope>NUCLEOTIDE SEQUENCE [LARGE SCALE GENOMIC DNA]</scope>
    <source>
        <strain evidence="2">CGMCC 1.6489</strain>
    </source>
</reference>
<evidence type="ECO:0000313" key="2">
    <source>
        <dbReference type="Proteomes" id="UP000198762"/>
    </source>
</evidence>
<keyword evidence="2" id="KW-1185">Reference proteome</keyword>
<dbReference type="InterPro" id="IPR007215">
    <property type="entry name" value="Sulphur_relay_TusB/DsrH"/>
</dbReference>
<dbReference type="Proteomes" id="UP000198762">
    <property type="component" value="Unassembled WGS sequence"/>
</dbReference>
<dbReference type="PANTHER" id="PTHR37526:SF1">
    <property type="entry name" value="PROTEIN TUSB"/>
    <property type="match status" value="1"/>
</dbReference>
<proteinExistence type="predicted"/>
<dbReference type="GO" id="GO:0002143">
    <property type="term" value="P:tRNA wobble position uridine thiolation"/>
    <property type="evidence" value="ECO:0007669"/>
    <property type="project" value="InterPro"/>
</dbReference>
<dbReference type="GO" id="GO:1990228">
    <property type="term" value="C:sulfurtransferase complex"/>
    <property type="evidence" value="ECO:0007669"/>
    <property type="project" value="TreeGrafter"/>
</dbReference>
<dbReference type="Pfam" id="PF04077">
    <property type="entry name" value="DsrH"/>
    <property type="match status" value="1"/>
</dbReference>
<sequence length="101" mass="11078">MTSSAVNGKTLPTLHLLNKPPSHPRFRDCLGAVANEDSLLLMESAVIALADATLALPANTRALRHDCLARGLDEDTQEDVELIDIRGMVELTDRFPRVVSW</sequence>
<accession>A0A1I0D285</accession>
<dbReference type="InterPro" id="IPR027396">
    <property type="entry name" value="DsrEFH-like"/>
</dbReference>
<organism evidence="1 2">
    <name type="scientific">Marinobacter segnicrescens</name>
    <dbReference type="NCBI Taxonomy" id="430453"/>
    <lineage>
        <taxon>Bacteria</taxon>
        <taxon>Pseudomonadati</taxon>
        <taxon>Pseudomonadota</taxon>
        <taxon>Gammaproteobacteria</taxon>
        <taxon>Pseudomonadales</taxon>
        <taxon>Marinobacteraceae</taxon>
        <taxon>Marinobacter</taxon>
    </lineage>
</organism>
<dbReference type="PANTHER" id="PTHR37526">
    <property type="entry name" value="PROTEIN TUSB"/>
    <property type="match status" value="1"/>
</dbReference>
<dbReference type="SUPFAM" id="SSF75169">
    <property type="entry name" value="DsrEFH-like"/>
    <property type="match status" value="1"/>
</dbReference>
<dbReference type="NCBIfam" id="TIGR03011">
    <property type="entry name" value="sulf_tusB_dsrH"/>
    <property type="match status" value="1"/>
</dbReference>
<protein>
    <submittedName>
        <fullName evidence="1">tRNA 2-thiouridine synthesizing protein B</fullName>
    </submittedName>
</protein>
<dbReference type="RefSeq" id="WP_091850403.1">
    <property type="nucleotide sequence ID" value="NZ_FOHZ01000006.1"/>
</dbReference>
<dbReference type="EMBL" id="FOHZ01000006">
    <property type="protein sequence ID" value="SET26272.1"/>
    <property type="molecule type" value="Genomic_DNA"/>
</dbReference>